<dbReference type="AlphaFoldDB" id="A0A517P6G8"/>
<keyword evidence="4" id="KW-1185">Reference proteome</keyword>
<proteinExistence type="predicted"/>
<evidence type="ECO:0000256" key="1">
    <source>
        <dbReference type="SAM" id="MobiDB-lite"/>
    </source>
</evidence>
<feature type="region of interest" description="Disordered" evidence="1">
    <location>
        <begin position="529"/>
        <end position="560"/>
    </location>
</feature>
<feature type="compositionally biased region" description="Basic and acidic residues" evidence="1">
    <location>
        <begin position="529"/>
        <end position="553"/>
    </location>
</feature>
<feature type="chain" id="PRO_5021830023" description="Glycoside hydrolase family 42 N-terminal domain-containing protein" evidence="2">
    <location>
        <begin position="27"/>
        <end position="773"/>
    </location>
</feature>
<accession>A0A517P6G8</accession>
<organism evidence="3 4">
    <name type="scientific">Alienimonas californiensis</name>
    <dbReference type="NCBI Taxonomy" id="2527989"/>
    <lineage>
        <taxon>Bacteria</taxon>
        <taxon>Pseudomonadati</taxon>
        <taxon>Planctomycetota</taxon>
        <taxon>Planctomycetia</taxon>
        <taxon>Planctomycetales</taxon>
        <taxon>Planctomycetaceae</taxon>
        <taxon>Alienimonas</taxon>
    </lineage>
</organism>
<evidence type="ECO:0000313" key="4">
    <source>
        <dbReference type="Proteomes" id="UP000318741"/>
    </source>
</evidence>
<dbReference type="EMBL" id="CP036265">
    <property type="protein sequence ID" value="QDT14970.1"/>
    <property type="molecule type" value="Genomic_DNA"/>
</dbReference>
<dbReference type="SUPFAM" id="SSF51445">
    <property type="entry name" value="(Trans)glycosidases"/>
    <property type="match status" value="1"/>
</dbReference>
<name>A0A517P6G8_9PLAN</name>
<dbReference type="Proteomes" id="UP000318741">
    <property type="component" value="Chromosome"/>
</dbReference>
<protein>
    <recommendedName>
        <fullName evidence="5">Glycoside hydrolase family 42 N-terminal domain-containing protein</fullName>
    </recommendedName>
</protein>
<gene>
    <name evidence="3" type="ORF">CA12_10500</name>
</gene>
<sequence length="773" mass="85325" precursor="true">MLALNPSLLAAASVVWVLAGPAGVPAADAVVPETPLTTANSWAFDAPDDPYTDAALLDLRALNEAQSGQSGFVRLSENGMSFTLGNGEPVRFWAVGTDANRFDPDQMDRHARWLAKRGVNLCRLHVTVAAHEEGDALADVNDELIAGCHRFIKSCKDAGIYVLISPYYAHFVAPKSWNLPGGTPRMEGLVYVDPKVQAAYKVWTREFYARVNPHTGLSIAEDPTVAMLQILNEDSLLFWTAQRLPEPYREILADAYSKWLTEKYGSVAAAWAAWGDGYKGKDDLDDLENGRLGPLRPYDLTLDAAKPAERALRNRLKDTAEFLARYQRDFYAEMGRYLREDLGCKQVLNATNWRTANDAKLKGLERYSLAALDWDAENEYVGSDYQHRGENDSYRIDPGHYLVNESVLGKPLEMCTNFRQRKGAPFIVTETAWKNPNRYQSEGPFLVAAYQSLTGIDGIVWFAMQTPGFETDPNKPFWQIGDQMSVHKWSHGYPAQTLGFPAAALLYRRGDLQQADPVILERRTEGEVFDRQPPRLTDDETYGDARDQPELRPDWTPGKRAGGAELPRAAFLVGPVVEEVVPAGASGEDVVSPYLDKQIDRAAGKIHAATGELMWDYKQQICVMEGPRAQGVTGFLKDASGLFVLEDVTIESRNDYATVQVVSLDDAPLKDSESVLVQVVTANRLTGYRTEPATFAVGSGDNAYEVAGERITNIGKAPLRLANAQVAVTMANPKLTEAVILDVNGYPVRTLPIVGGRFEMPADAVYAVLRPGR</sequence>
<evidence type="ECO:0008006" key="5">
    <source>
        <dbReference type="Google" id="ProtNLM"/>
    </source>
</evidence>
<evidence type="ECO:0000256" key="2">
    <source>
        <dbReference type="SAM" id="SignalP"/>
    </source>
</evidence>
<evidence type="ECO:0000313" key="3">
    <source>
        <dbReference type="EMBL" id="QDT14970.1"/>
    </source>
</evidence>
<dbReference type="KEGG" id="acaf:CA12_10500"/>
<feature type="signal peptide" evidence="2">
    <location>
        <begin position="1"/>
        <end position="26"/>
    </location>
</feature>
<dbReference type="InterPro" id="IPR017853">
    <property type="entry name" value="GH"/>
</dbReference>
<keyword evidence="2" id="KW-0732">Signal</keyword>
<dbReference type="Gene3D" id="3.20.20.80">
    <property type="entry name" value="Glycosidases"/>
    <property type="match status" value="1"/>
</dbReference>
<dbReference type="OrthoDB" id="9146353at2"/>
<dbReference type="RefSeq" id="WP_145357815.1">
    <property type="nucleotide sequence ID" value="NZ_CP036265.1"/>
</dbReference>
<reference evidence="3 4" key="1">
    <citation type="submission" date="2019-02" db="EMBL/GenBank/DDBJ databases">
        <title>Deep-cultivation of Planctomycetes and their phenomic and genomic characterization uncovers novel biology.</title>
        <authorList>
            <person name="Wiegand S."/>
            <person name="Jogler M."/>
            <person name="Boedeker C."/>
            <person name="Pinto D."/>
            <person name="Vollmers J."/>
            <person name="Rivas-Marin E."/>
            <person name="Kohn T."/>
            <person name="Peeters S.H."/>
            <person name="Heuer A."/>
            <person name="Rast P."/>
            <person name="Oberbeckmann S."/>
            <person name="Bunk B."/>
            <person name="Jeske O."/>
            <person name="Meyerdierks A."/>
            <person name="Storesund J.E."/>
            <person name="Kallscheuer N."/>
            <person name="Luecker S."/>
            <person name="Lage O.M."/>
            <person name="Pohl T."/>
            <person name="Merkel B.J."/>
            <person name="Hornburger P."/>
            <person name="Mueller R.-W."/>
            <person name="Bruemmer F."/>
            <person name="Labrenz M."/>
            <person name="Spormann A.M."/>
            <person name="Op den Camp H."/>
            <person name="Overmann J."/>
            <person name="Amann R."/>
            <person name="Jetten M.S.M."/>
            <person name="Mascher T."/>
            <person name="Medema M.H."/>
            <person name="Devos D.P."/>
            <person name="Kaster A.-K."/>
            <person name="Ovreas L."/>
            <person name="Rohde M."/>
            <person name="Galperin M.Y."/>
            <person name="Jogler C."/>
        </authorList>
    </citation>
    <scope>NUCLEOTIDE SEQUENCE [LARGE SCALE GENOMIC DNA]</scope>
    <source>
        <strain evidence="3 4">CA12</strain>
    </source>
</reference>